<feature type="transmembrane region" description="Helical" evidence="1">
    <location>
        <begin position="138"/>
        <end position="157"/>
    </location>
</feature>
<keyword evidence="1" id="KW-0812">Transmembrane</keyword>
<comment type="caution">
    <text evidence="2">The sequence shown here is derived from an EMBL/GenBank/DDBJ whole genome shotgun (WGS) entry which is preliminary data.</text>
</comment>
<dbReference type="RefSeq" id="WP_390228546.1">
    <property type="nucleotide sequence ID" value="NZ_JBHSCN010000005.1"/>
</dbReference>
<evidence type="ECO:0000256" key="1">
    <source>
        <dbReference type="SAM" id="Phobius"/>
    </source>
</evidence>
<keyword evidence="3" id="KW-1185">Reference proteome</keyword>
<accession>A0ABV8Q810</accession>
<dbReference type="EMBL" id="JBHSCN010000005">
    <property type="protein sequence ID" value="MFC4243488.1"/>
    <property type="molecule type" value="Genomic_DNA"/>
</dbReference>
<organism evidence="2 3">
    <name type="scientific">Gryllotalpicola reticulitermitis</name>
    <dbReference type="NCBI Taxonomy" id="1184153"/>
    <lineage>
        <taxon>Bacteria</taxon>
        <taxon>Bacillati</taxon>
        <taxon>Actinomycetota</taxon>
        <taxon>Actinomycetes</taxon>
        <taxon>Micrococcales</taxon>
        <taxon>Microbacteriaceae</taxon>
        <taxon>Gryllotalpicola</taxon>
    </lineage>
</organism>
<feature type="transmembrane region" description="Helical" evidence="1">
    <location>
        <begin position="60"/>
        <end position="79"/>
    </location>
</feature>
<name>A0ABV8Q810_9MICO</name>
<proteinExistence type="predicted"/>
<evidence type="ECO:0000313" key="2">
    <source>
        <dbReference type="EMBL" id="MFC4243488.1"/>
    </source>
</evidence>
<evidence type="ECO:0008006" key="4">
    <source>
        <dbReference type="Google" id="ProtNLM"/>
    </source>
</evidence>
<dbReference type="Proteomes" id="UP001595900">
    <property type="component" value="Unassembled WGS sequence"/>
</dbReference>
<gene>
    <name evidence="2" type="ORF">ACFOYW_08885</name>
</gene>
<feature type="transmembrane region" description="Helical" evidence="1">
    <location>
        <begin position="91"/>
        <end position="108"/>
    </location>
</feature>
<feature type="transmembrane region" description="Helical" evidence="1">
    <location>
        <begin position="34"/>
        <end position="53"/>
    </location>
</feature>
<feature type="transmembrane region" description="Helical" evidence="1">
    <location>
        <begin position="113"/>
        <end position="132"/>
    </location>
</feature>
<sequence length="329" mass="35054">MISLSRTAIICLAILFSTYHIVLGLSTLDVPTSPVPTICSLVAFAVAITVSLLRPRVRRLPVWIAAFDLAVAIAIPLAVSSQLDPHASNGYATWYIAAVGTLLTIVMVRGRDAFAWAGVAFLLLQSVCWGGLGSLGPLGVVGSAVWVLAANVVMFAVRSTADDAERFAQVERVASEWRAAYDAHVVERQRRLSHTYTMAEPLLTEIVKSGGRLSAEQRTECLLLEATMRDEIRGRGLLDDAVRAAVTQARRRGASVSLLDEGGLDELGDDARGAVLGRLAEAISAADADTLIVRSVPRAEEVAVTVVGLRAAGGDDEDDVTLWLEIRGA</sequence>
<keyword evidence="1" id="KW-1133">Transmembrane helix</keyword>
<keyword evidence="1" id="KW-0472">Membrane</keyword>
<protein>
    <recommendedName>
        <fullName evidence="4">Signal transduction histidine kinase</fullName>
    </recommendedName>
</protein>
<evidence type="ECO:0000313" key="3">
    <source>
        <dbReference type="Proteomes" id="UP001595900"/>
    </source>
</evidence>
<reference evidence="3" key="1">
    <citation type="journal article" date="2019" name="Int. J. Syst. Evol. Microbiol.">
        <title>The Global Catalogue of Microorganisms (GCM) 10K type strain sequencing project: providing services to taxonomists for standard genome sequencing and annotation.</title>
        <authorList>
            <consortium name="The Broad Institute Genomics Platform"/>
            <consortium name="The Broad Institute Genome Sequencing Center for Infectious Disease"/>
            <person name="Wu L."/>
            <person name="Ma J."/>
        </authorList>
    </citation>
    <scope>NUCLEOTIDE SEQUENCE [LARGE SCALE GENOMIC DNA]</scope>
    <source>
        <strain evidence="3">CGMCC 1.10363</strain>
    </source>
</reference>